<feature type="compositionally biased region" description="Basic and acidic residues" evidence="1">
    <location>
        <begin position="61"/>
        <end position="73"/>
    </location>
</feature>
<evidence type="ECO:0000313" key="5">
    <source>
        <dbReference type="Proteomes" id="UP000198939"/>
    </source>
</evidence>
<dbReference type="EMBL" id="FNXB01000059">
    <property type="protein sequence ID" value="SEI19650.1"/>
    <property type="molecule type" value="Genomic_DNA"/>
</dbReference>
<dbReference type="AlphaFoldDB" id="A0A1H8VTK9"/>
<feature type="region of interest" description="Disordered" evidence="1">
    <location>
        <begin position="28"/>
        <end position="73"/>
    </location>
</feature>
<dbReference type="EMBL" id="FOCV01000047">
    <property type="protein sequence ID" value="SEP18633.1"/>
    <property type="molecule type" value="Genomic_DNA"/>
</dbReference>
<organism evidence="2 4">
    <name type="scientific">Rhizobium tibeticum</name>
    <dbReference type="NCBI Taxonomy" id="501024"/>
    <lineage>
        <taxon>Bacteria</taxon>
        <taxon>Pseudomonadati</taxon>
        <taxon>Pseudomonadota</taxon>
        <taxon>Alphaproteobacteria</taxon>
        <taxon>Hyphomicrobiales</taxon>
        <taxon>Rhizobiaceae</taxon>
        <taxon>Rhizobium/Agrobacterium group</taxon>
        <taxon>Rhizobium</taxon>
    </lineage>
</organism>
<evidence type="ECO:0000256" key="1">
    <source>
        <dbReference type="SAM" id="MobiDB-lite"/>
    </source>
</evidence>
<reference evidence="2" key="3">
    <citation type="submission" date="2016-10" db="EMBL/GenBank/DDBJ databases">
        <authorList>
            <person name="de Groot N.N."/>
        </authorList>
    </citation>
    <scope>NUCLEOTIDE SEQUENCE [LARGE SCALE GENOMIC DNA]</scope>
    <source>
        <strain evidence="2">CCBAU85039</strain>
    </source>
</reference>
<name>A0A1H8VTK9_9HYPH</name>
<protein>
    <submittedName>
        <fullName evidence="2">Uncharacterized protein</fullName>
    </submittedName>
</protein>
<proteinExistence type="predicted"/>
<dbReference type="Proteomes" id="UP000198939">
    <property type="component" value="Unassembled WGS sequence"/>
</dbReference>
<evidence type="ECO:0000313" key="2">
    <source>
        <dbReference type="EMBL" id="SEI19650.1"/>
    </source>
</evidence>
<dbReference type="Proteomes" id="UP000183063">
    <property type="component" value="Unassembled WGS sequence"/>
</dbReference>
<sequence length="73" mass="8237">MCRMQIKWWSIGISGTSNQREWQAGAEPHNCHVGSSRPTQEPASRFAENRSRMTIPPQVTLEKEPSSIKAAEQ</sequence>
<evidence type="ECO:0000313" key="4">
    <source>
        <dbReference type="Proteomes" id="UP000183063"/>
    </source>
</evidence>
<dbReference type="STRING" id="501024.RTCCBAU85039_6213"/>
<accession>A0A1H8VTK9</accession>
<keyword evidence="5" id="KW-1185">Reference proteome</keyword>
<reference evidence="4" key="1">
    <citation type="submission" date="2016-10" db="EMBL/GenBank/DDBJ databases">
        <authorList>
            <person name="Wibberg D."/>
        </authorList>
    </citation>
    <scope>NUCLEOTIDE SEQUENCE [LARGE SCALE GENOMIC DNA]</scope>
</reference>
<evidence type="ECO:0000313" key="3">
    <source>
        <dbReference type="EMBL" id="SEP18633.1"/>
    </source>
</evidence>
<reference evidence="3 5" key="2">
    <citation type="submission" date="2016-10" db="EMBL/GenBank/DDBJ databases">
        <authorList>
            <person name="Varghese N."/>
            <person name="Submissions S."/>
        </authorList>
    </citation>
    <scope>NUCLEOTIDE SEQUENCE [LARGE SCALE GENOMIC DNA]</scope>
    <source>
        <strain evidence="3 5">CGMCC 1.7071</strain>
    </source>
</reference>
<gene>
    <name evidence="2" type="ORF">RTCCBAU85039_6213</name>
    <name evidence="3" type="ORF">SAMN05216228_10475</name>
</gene>